<evidence type="ECO:0000256" key="2">
    <source>
        <dbReference type="ARBA" id="ARBA00022490"/>
    </source>
</evidence>
<evidence type="ECO:0000313" key="8">
    <source>
        <dbReference type="EMBL" id="ELR17244.1"/>
    </source>
</evidence>
<dbReference type="STRING" id="1257118.L8GVI5"/>
<dbReference type="PANTHER" id="PTHR46212">
    <property type="entry name" value="PEFLIN"/>
    <property type="match status" value="1"/>
</dbReference>
<keyword evidence="5" id="KW-0106">Calcium</keyword>
<dbReference type="InterPro" id="IPR051426">
    <property type="entry name" value="Peflin/Sorcin_CaBP"/>
</dbReference>
<dbReference type="GO" id="GO:0048306">
    <property type="term" value="F:calcium-dependent protein binding"/>
    <property type="evidence" value="ECO:0007669"/>
    <property type="project" value="UniProtKB-ARBA"/>
</dbReference>
<accession>L8GVI5</accession>
<evidence type="ECO:0000259" key="7">
    <source>
        <dbReference type="PROSITE" id="PS50222"/>
    </source>
</evidence>
<dbReference type="Pfam" id="PF13499">
    <property type="entry name" value="EF-hand_7"/>
    <property type="match status" value="1"/>
</dbReference>
<dbReference type="EMBL" id="KB007974">
    <property type="protein sequence ID" value="ELR17244.1"/>
    <property type="molecule type" value="Genomic_DNA"/>
</dbReference>
<dbReference type="RefSeq" id="XP_004339257.1">
    <property type="nucleotide sequence ID" value="XM_004339209.1"/>
</dbReference>
<organism evidence="8 9">
    <name type="scientific">Acanthamoeba castellanii (strain ATCC 30010 / Neff)</name>
    <dbReference type="NCBI Taxonomy" id="1257118"/>
    <lineage>
        <taxon>Eukaryota</taxon>
        <taxon>Amoebozoa</taxon>
        <taxon>Discosea</taxon>
        <taxon>Longamoebia</taxon>
        <taxon>Centramoebida</taxon>
        <taxon>Acanthamoebidae</taxon>
        <taxon>Acanthamoeba</taxon>
    </lineage>
</organism>
<dbReference type="GO" id="GO:0005509">
    <property type="term" value="F:calcium ion binding"/>
    <property type="evidence" value="ECO:0007669"/>
    <property type="project" value="InterPro"/>
</dbReference>
<keyword evidence="3" id="KW-0479">Metal-binding</keyword>
<evidence type="ECO:0000256" key="5">
    <source>
        <dbReference type="ARBA" id="ARBA00022837"/>
    </source>
</evidence>
<dbReference type="AlphaFoldDB" id="L8GVI5"/>
<keyword evidence="9" id="KW-1185">Reference proteome</keyword>
<dbReference type="InterPro" id="IPR002048">
    <property type="entry name" value="EF_hand_dom"/>
</dbReference>
<dbReference type="OMA" id="TEIDNRE"/>
<dbReference type="VEuPathDB" id="AmoebaDB:ACA1_059510"/>
<dbReference type="PROSITE" id="PS00018">
    <property type="entry name" value="EF_HAND_1"/>
    <property type="match status" value="2"/>
</dbReference>
<name>L8GVI5_ACACF</name>
<dbReference type="OrthoDB" id="186625at2759"/>
<evidence type="ECO:0000256" key="6">
    <source>
        <dbReference type="SAM" id="MobiDB-lite"/>
    </source>
</evidence>
<sequence length="231" mass="24858">MQQPTWGSHARPWFASYYGTDSQLISQIQAWFSAIDTDRSGQLDQAELGRALQQAGLTFGPASLKRLLTTFDLDRSGHLGVNEFVCLYQFVLALRNSFTTQDHDRSGKLDNWNEISLALANGGFQLSPQGINSVLSRFDPNRSGLTLEAYTEVALFLASLRSYFDFYARQPTQTFGQPPAAQGPPGGVPGVPGGVPGGAPGTQGPPGVGLPATSTITINFDQLVAATPYFQ</sequence>
<evidence type="ECO:0000256" key="1">
    <source>
        <dbReference type="ARBA" id="ARBA00004496"/>
    </source>
</evidence>
<dbReference type="GO" id="GO:0005737">
    <property type="term" value="C:cytoplasm"/>
    <property type="evidence" value="ECO:0007669"/>
    <property type="project" value="UniProtKB-SubCell"/>
</dbReference>
<feature type="region of interest" description="Disordered" evidence="6">
    <location>
        <begin position="174"/>
        <end position="210"/>
    </location>
</feature>
<dbReference type="KEGG" id="acan:ACA1_059510"/>
<dbReference type="PROSITE" id="PS50222">
    <property type="entry name" value="EF_HAND_2"/>
    <property type="match status" value="1"/>
</dbReference>
<proteinExistence type="predicted"/>
<comment type="subcellular location">
    <subcellularLocation>
        <location evidence="1">Cytoplasm</location>
    </subcellularLocation>
</comment>
<protein>
    <submittedName>
        <fullName evidence="8">EF hand domain containing protein</fullName>
    </submittedName>
</protein>
<dbReference type="Proteomes" id="UP000011083">
    <property type="component" value="Unassembled WGS sequence"/>
</dbReference>
<evidence type="ECO:0000256" key="4">
    <source>
        <dbReference type="ARBA" id="ARBA00022737"/>
    </source>
</evidence>
<evidence type="ECO:0000313" key="9">
    <source>
        <dbReference type="Proteomes" id="UP000011083"/>
    </source>
</evidence>
<dbReference type="InterPro" id="IPR011992">
    <property type="entry name" value="EF-hand-dom_pair"/>
</dbReference>
<keyword evidence="2" id="KW-0963">Cytoplasm</keyword>
<feature type="compositionally biased region" description="Gly residues" evidence="6">
    <location>
        <begin position="184"/>
        <end position="207"/>
    </location>
</feature>
<dbReference type="SMART" id="SM00054">
    <property type="entry name" value="EFh"/>
    <property type="match status" value="2"/>
</dbReference>
<evidence type="ECO:0000256" key="3">
    <source>
        <dbReference type="ARBA" id="ARBA00022723"/>
    </source>
</evidence>
<feature type="domain" description="EF-hand" evidence="7">
    <location>
        <begin position="23"/>
        <end position="58"/>
    </location>
</feature>
<dbReference type="InterPro" id="IPR018247">
    <property type="entry name" value="EF_Hand_1_Ca_BS"/>
</dbReference>
<dbReference type="GeneID" id="14917840"/>
<dbReference type="PANTHER" id="PTHR46212:SF3">
    <property type="entry name" value="GH27120P"/>
    <property type="match status" value="1"/>
</dbReference>
<keyword evidence="4" id="KW-0677">Repeat</keyword>
<gene>
    <name evidence="8" type="ORF">ACA1_059510</name>
</gene>
<dbReference type="Gene3D" id="1.10.238.10">
    <property type="entry name" value="EF-hand"/>
    <property type="match status" value="1"/>
</dbReference>
<reference evidence="8 9" key="1">
    <citation type="journal article" date="2013" name="Genome Biol.">
        <title>Genome of Acanthamoeba castellanii highlights extensive lateral gene transfer and early evolution of tyrosine kinase signaling.</title>
        <authorList>
            <person name="Clarke M."/>
            <person name="Lohan A.J."/>
            <person name="Liu B."/>
            <person name="Lagkouvardos I."/>
            <person name="Roy S."/>
            <person name="Zafar N."/>
            <person name="Bertelli C."/>
            <person name="Schilde C."/>
            <person name="Kianianmomeni A."/>
            <person name="Burglin T.R."/>
            <person name="Frech C."/>
            <person name="Turcotte B."/>
            <person name="Kopec K.O."/>
            <person name="Synnott J.M."/>
            <person name="Choo C."/>
            <person name="Paponov I."/>
            <person name="Finkler A."/>
            <person name="Soon Heng Tan C."/>
            <person name="Hutchins A.P."/>
            <person name="Weinmeier T."/>
            <person name="Rattei T."/>
            <person name="Chu J.S."/>
            <person name="Gimenez G."/>
            <person name="Irimia M."/>
            <person name="Rigden D.J."/>
            <person name="Fitzpatrick D.A."/>
            <person name="Lorenzo-Morales J."/>
            <person name="Bateman A."/>
            <person name="Chiu C.H."/>
            <person name="Tang P."/>
            <person name="Hegemann P."/>
            <person name="Fromm H."/>
            <person name="Raoult D."/>
            <person name="Greub G."/>
            <person name="Miranda-Saavedra D."/>
            <person name="Chen N."/>
            <person name="Nash P."/>
            <person name="Ginger M.L."/>
            <person name="Horn M."/>
            <person name="Schaap P."/>
            <person name="Caler L."/>
            <person name="Loftus B."/>
        </authorList>
    </citation>
    <scope>NUCLEOTIDE SEQUENCE [LARGE SCALE GENOMIC DNA]</scope>
    <source>
        <strain evidence="8 9">Neff</strain>
    </source>
</reference>
<dbReference type="SUPFAM" id="SSF47473">
    <property type="entry name" value="EF-hand"/>
    <property type="match status" value="1"/>
</dbReference>